<dbReference type="AlphaFoldDB" id="E7MMG3"/>
<organism evidence="1 2">
    <name type="scientific">Solobacterium moorei F0204</name>
    <dbReference type="NCBI Taxonomy" id="706433"/>
    <lineage>
        <taxon>Bacteria</taxon>
        <taxon>Bacillati</taxon>
        <taxon>Bacillota</taxon>
        <taxon>Erysipelotrichia</taxon>
        <taxon>Erysipelotrichales</taxon>
        <taxon>Erysipelotrichaceae</taxon>
        <taxon>Solobacterium</taxon>
    </lineage>
</organism>
<dbReference type="EMBL" id="AECQ01000012">
    <property type="protein sequence ID" value="EFW24701.1"/>
    <property type="molecule type" value="Genomic_DNA"/>
</dbReference>
<dbReference type="Proteomes" id="UP000004097">
    <property type="component" value="Unassembled WGS sequence"/>
</dbReference>
<protein>
    <submittedName>
        <fullName evidence="1">Uncharacterized protein</fullName>
    </submittedName>
</protein>
<evidence type="ECO:0000313" key="2">
    <source>
        <dbReference type="Proteomes" id="UP000004097"/>
    </source>
</evidence>
<proteinExistence type="predicted"/>
<reference evidence="1 2" key="1">
    <citation type="submission" date="2010-08" db="EMBL/GenBank/DDBJ databases">
        <authorList>
            <person name="Weinstock G."/>
            <person name="Sodergren E."/>
            <person name="Clifton S."/>
            <person name="Fulton L."/>
            <person name="Fulton B."/>
            <person name="Courtney L."/>
            <person name="Fronick C."/>
            <person name="Harrison M."/>
            <person name="Strong C."/>
            <person name="Farmer C."/>
            <person name="Delahaunty K."/>
            <person name="Markovic C."/>
            <person name="Hall O."/>
            <person name="Minx P."/>
            <person name="Tomlinson C."/>
            <person name="Mitreva M."/>
            <person name="Hou S."/>
            <person name="Chen J."/>
            <person name="Wollam A."/>
            <person name="Pepin K.H."/>
            <person name="Johnson M."/>
            <person name="Bhonagiri V."/>
            <person name="Zhang X."/>
            <person name="Suruliraj S."/>
            <person name="Warren W."/>
            <person name="Chinwalla A."/>
            <person name="Mardis E.R."/>
            <person name="Wilson R.K."/>
        </authorList>
    </citation>
    <scope>NUCLEOTIDE SEQUENCE [LARGE SCALE GENOMIC DNA]</scope>
    <source>
        <strain evidence="1 2">F0204</strain>
    </source>
</reference>
<accession>E7MMG3</accession>
<comment type="caution">
    <text evidence="1">The sequence shown here is derived from an EMBL/GenBank/DDBJ whole genome shotgun (WGS) entry which is preliminary data.</text>
</comment>
<gene>
    <name evidence="1" type="ORF">HMPREF9430_00730</name>
</gene>
<sequence>MYFSLFKEEWQAILYKCKNQKEFEDVLIHICYGIMKLVISM</sequence>
<evidence type="ECO:0000313" key="1">
    <source>
        <dbReference type="EMBL" id="EFW24701.1"/>
    </source>
</evidence>
<keyword evidence="2" id="KW-1185">Reference proteome</keyword>
<name>E7MMG3_9FIRM</name>
<dbReference type="HOGENOM" id="CLU_3276762_0_0_9"/>